<comment type="caution">
    <text evidence="3">The sequence shown here is derived from an EMBL/GenBank/DDBJ whole genome shotgun (WGS) entry which is preliminary data.</text>
</comment>
<dbReference type="InterPro" id="IPR029044">
    <property type="entry name" value="Nucleotide-diphossugar_trans"/>
</dbReference>
<dbReference type="EC" id="2.4.1.-" evidence="1"/>
<reference evidence="3" key="1">
    <citation type="submission" date="2020-11" db="EMBL/GenBank/DDBJ databases">
        <title>Chlorella ohadii genome sequencing and assembly.</title>
        <authorList>
            <person name="Murik O."/>
            <person name="Treves H."/>
            <person name="Kedem I."/>
            <person name="Shotland Y."/>
            <person name="Kaplan A."/>
        </authorList>
    </citation>
    <scope>NUCLEOTIDE SEQUENCE</scope>
    <source>
        <strain evidence="3">1</strain>
    </source>
</reference>
<dbReference type="Gene3D" id="3.90.550.10">
    <property type="entry name" value="Spore Coat Polysaccharide Biosynthesis Protein SpsA, Chain A"/>
    <property type="match status" value="1"/>
</dbReference>
<feature type="compositionally biased region" description="Polar residues" evidence="2">
    <location>
        <begin position="320"/>
        <end position="332"/>
    </location>
</feature>
<evidence type="ECO:0000313" key="3">
    <source>
        <dbReference type="EMBL" id="KAI7845862.1"/>
    </source>
</evidence>
<organism evidence="3 4">
    <name type="scientific">Chlorella ohadii</name>
    <dbReference type="NCBI Taxonomy" id="2649997"/>
    <lineage>
        <taxon>Eukaryota</taxon>
        <taxon>Viridiplantae</taxon>
        <taxon>Chlorophyta</taxon>
        <taxon>core chlorophytes</taxon>
        <taxon>Trebouxiophyceae</taxon>
        <taxon>Chlorellales</taxon>
        <taxon>Chlorellaceae</taxon>
        <taxon>Chlorella clade</taxon>
        <taxon>Chlorella</taxon>
    </lineage>
</organism>
<dbReference type="Pfam" id="PF01501">
    <property type="entry name" value="Glyco_transf_8"/>
    <property type="match status" value="1"/>
</dbReference>
<gene>
    <name evidence="3" type="ORF">COHA_000596</name>
</gene>
<dbReference type="GO" id="GO:0016757">
    <property type="term" value="F:glycosyltransferase activity"/>
    <property type="evidence" value="ECO:0007669"/>
    <property type="project" value="InterPro"/>
</dbReference>
<protein>
    <recommendedName>
        <fullName evidence="1">Hexosyltransferase</fullName>
        <ecNumber evidence="1">2.4.1.-</ecNumber>
    </recommendedName>
</protein>
<evidence type="ECO:0000256" key="2">
    <source>
        <dbReference type="SAM" id="MobiDB-lite"/>
    </source>
</evidence>
<dbReference type="PANTHER" id="PTHR11183">
    <property type="entry name" value="GLYCOGENIN SUBFAMILY MEMBER"/>
    <property type="match status" value="1"/>
</dbReference>
<evidence type="ECO:0000313" key="4">
    <source>
        <dbReference type="Proteomes" id="UP001205105"/>
    </source>
</evidence>
<name>A0AAD5DYB1_9CHLO</name>
<dbReference type="Proteomes" id="UP001205105">
    <property type="component" value="Unassembled WGS sequence"/>
</dbReference>
<comment type="similarity">
    <text evidence="1">Belongs to the glycosyltransferase 8 family.</text>
</comment>
<accession>A0AAD5DYB1</accession>
<dbReference type="InterPro" id="IPR050587">
    <property type="entry name" value="GNT1/Glycosyltrans_8"/>
</dbReference>
<dbReference type="InterPro" id="IPR002495">
    <property type="entry name" value="Glyco_trans_8"/>
</dbReference>
<feature type="region of interest" description="Disordered" evidence="2">
    <location>
        <begin position="304"/>
        <end position="332"/>
    </location>
</feature>
<evidence type="ECO:0000256" key="1">
    <source>
        <dbReference type="RuleBase" id="RU362027"/>
    </source>
</evidence>
<dbReference type="AlphaFoldDB" id="A0AAD5DYB1"/>
<proteinExistence type="inferred from homology"/>
<dbReference type="EMBL" id="JADXDR010000012">
    <property type="protein sequence ID" value="KAI7845862.1"/>
    <property type="molecule type" value="Genomic_DNA"/>
</dbReference>
<sequence>MSHSSPSERLDAYLPGVQALARSLRLVRTRYPLIVMYTRTCSQSALEALASEPGVQLQFTEQFEADGVDHSEYKRSLYLECWNKLRMWEMTQYDRLVYLDADMILLKHTDHLFELPPGFYAVGDCYGGREFEEERNSCCHFTPDATPEYFLAELEEMKAALREGRVRVRFFAEQDFLNGFFKGQWRHLPYCYNGQKRIKVHHPDLWDMADIYVIHYVDEKPWSHRYSEENLAYKEECDYWRVMGMGWDVFEGRLAPQSLPRRQMSTGLDGIPASAFELLPAPGEEQPAAAAAASLSHAHTPLPLQLSRAPTPVGPIERASSLTAALPQQSTA</sequence>
<keyword evidence="4" id="KW-1185">Reference proteome</keyword>
<dbReference type="SUPFAM" id="SSF53448">
    <property type="entry name" value="Nucleotide-diphospho-sugar transferases"/>
    <property type="match status" value="1"/>
</dbReference>